<dbReference type="InterPro" id="IPR003591">
    <property type="entry name" value="Leu-rich_rpt_typical-subtyp"/>
</dbReference>
<feature type="compositionally biased region" description="Basic and acidic residues" evidence="6">
    <location>
        <begin position="1053"/>
        <end position="1064"/>
    </location>
</feature>
<evidence type="ECO:0000259" key="9">
    <source>
        <dbReference type="PROSITE" id="PS50835"/>
    </source>
</evidence>
<feature type="region of interest" description="Disordered" evidence="6">
    <location>
        <begin position="780"/>
        <end position="812"/>
    </location>
</feature>
<feature type="compositionally biased region" description="Polar residues" evidence="6">
    <location>
        <begin position="596"/>
        <end position="620"/>
    </location>
</feature>
<dbReference type="InterPro" id="IPR007110">
    <property type="entry name" value="Ig-like_dom"/>
</dbReference>
<feature type="compositionally biased region" description="Polar residues" evidence="6">
    <location>
        <begin position="1072"/>
        <end position="1085"/>
    </location>
</feature>
<dbReference type="GlyGen" id="A0A8V0YPY4">
    <property type="glycosylation" value="3 sites"/>
</dbReference>
<dbReference type="Proteomes" id="UP000000539">
    <property type="component" value="Chromosome 4"/>
</dbReference>
<dbReference type="PANTHER" id="PTHR45712:SF22">
    <property type="entry name" value="INSULIN-LIKE GROWTH FACTOR-BINDING PROTEIN COMPLEX ACID LABILE SUBUNIT"/>
    <property type="match status" value="1"/>
</dbReference>
<dbReference type="PANTHER" id="PTHR45712">
    <property type="entry name" value="AGAP008170-PA"/>
    <property type="match status" value="1"/>
</dbReference>
<gene>
    <name evidence="10" type="primary">LRRC66</name>
</gene>
<feature type="compositionally biased region" description="Low complexity" evidence="6">
    <location>
        <begin position="1170"/>
        <end position="1179"/>
    </location>
</feature>
<keyword evidence="5" id="KW-0393">Immunoglobulin domain</keyword>
<dbReference type="Ensembl" id="ENSGALT00010039867.1">
    <property type="protein sequence ID" value="ENSGALP00010023074.1"/>
    <property type="gene ID" value="ENSGALG00010016552.1"/>
</dbReference>
<dbReference type="OMA" id="NAWIFNC"/>
<name>A0A8V0YPY4_CHICK</name>
<feature type="compositionally biased region" description="Low complexity" evidence="6">
    <location>
        <begin position="544"/>
        <end position="555"/>
    </location>
</feature>
<keyword evidence="11" id="KW-1185">Reference proteome</keyword>
<dbReference type="SUPFAM" id="SSF52058">
    <property type="entry name" value="L domain-like"/>
    <property type="match status" value="1"/>
</dbReference>
<dbReference type="Pfam" id="PF00047">
    <property type="entry name" value="ig"/>
    <property type="match status" value="1"/>
</dbReference>
<reference evidence="10" key="3">
    <citation type="submission" date="2025-09" db="UniProtKB">
        <authorList>
            <consortium name="Ensembl"/>
        </authorList>
    </citation>
    <scope>IDENTIFICATION</scope>
    <source>
        <strain evidence="10">broiler</strain>
    </source>
</reference>
<feature type="compositionally biased region" description="Basic and acidic residues" evidence="6">
    <location>
        <begin position="947"/>
        <end position="956"/>
    </location>
</feature>
<feature type="compositionally biased region" description="Polar residues" evidence="6">
    <location>
        <begin position="656"/>
        <end position="667"/>
    </location>
</feature>
<sequence length="1221" mass="134571">MDNIHLSVTAVLLLYFNRPGSAGTKSQQLLNTHHHTDCWWDEKFVVNCSFMGLPAVPEDLSLTAVTADLSYNNIKTFLCTTGRNEDWMLKHLNLSNNLISEISITAFRNLPILETLNLNGNSISTLTLDPPTPARVSQTFGEIHHFLPALKVLSAERNNLHAVPTGLGLLQSLQTVHLSFNGILQIDLNDFHNCLQLKNIYLQSNKIANIHPDAFKDLNKLQVVDLRENPLTTILPHLLINLNVFQLKVDVFNNSWICNYRRHTFKHLLRFPSASMRKKLITSCSKSAASSQKPLLYLSSFHLNYNDSVLFRTAVVPPRETSVLRCSVDNTLGNGVSWWTPKGRISEESSSPHLTLDKINNLVIHNAEKTDEGLYVCAFNTARKKYLIYSVQVKERVPASLVRKTRATNPGGVRAGGTQQDLTLAVCLSVFITFLCAFCLGALARPCLTRLWMRMCRNKAPAPEHIYANHAFSDETPSREHSTSKPVNTQHNTFVLYENSSRDTHASPTQTAQLYEDVFGGIGRTPSTEEFPKQSNSEVHIKKNTVSSNTKTNSSDAMYVNTGQLTARMDYESSNEVTPRKLTGSSLSPWEDPKYANSTDSEQSRVPPTPSRHNTGSHSVQVDPADTDLPCTGDAGFPLPTVQPQTSVRDSRDNEVGNSSGQQQSEATPEYKGNISHHEPTSTTKFMSGRQIYDREFGLNSNINTNSDVGDLILPSSSKRDANIENLSVYQKPENAPHTEHSCKRDCRNERGNFADLFGDSSSDEGTPFTMSDCSSLEDFDLEQPGVSSNLPAPLSSLEKADTNGTGNSSAPLESLSIAAELRRIGKHGDKHSAYFGTTTDYGSDTIMPEAASARAAKGSDHVSTSGSDSISSSPEVPDTLGYFTKESTAQNSISDSPYKHNADFSNTALSLKHSPTYTTDTENTPEDAELQPHRFSFQPQHLLRHSPTEQKERAPEVSTEQLTDDSSSESDCGEGDTALRWNTITSENDHFDRTPLDTGLKATVTKAPLPHASTASNESLHPPLPENTTEKPSTVIMEKESLPQGEHINSARPHEDKTQRGEERDEYGELQGSSNRSPSDEMQSCSVMAKLHLESHGKTQSVFNIENYFQLDPNEENVYSSPVPPSSLSRSTQRSSGLFPQNTAGNKTCPTTNPNELEGDTSLTAPENSSTTAASLLDSSEKRYQKPQASLGQGQLFIKKKRAFDGFANILQSRRADSDG</sequence>
<feature type="compositionally biased region" description="Polar residues" evidence="6">
    <location>
        <begin position="572"/>
        <end position="588"/>
    </location>
</feature>
<evidence type="ECO:0000313" key="11">
    <source>
        <dbReference type="Proteomes" id="UP000000539"/>
    </source>
</evidence>
<keyword evidence="7" id="KW-0812">Transmembrane</keyword>
<dbReference type="InterPro" id="IPR050333">
    <property type="entry name" value="SLRP"/>
</dbReference>
<dbReference type="CTD" id="339977"/>
<dbReference type="OrthoDB" id="660555at2759"/>
<reference evidence="10" key="2">
    <citation type="submission" date="2025-08" db="UniProtKB">
        <authorList>
            <consortium name="Ensembl"/>
        </authorList>
    </citation>
    <scope>IDENTIFICATION</scope>
    <source>
        <strain evidence="10">broiler</strain>
    </source>
</reference>
<feature type="chain" id="PRO_5036492536" evidence="8">
    <location>
        <begin position="23"/>
        <end position="1221"/>
    </location>
</feature>
<dbReference type="AlphaFoldDB" id="A0A8V0YPY4"/>
<accession>A0A8V0YPY4</accession>
<dbReference type="SMART" id="SM00369">
    <property type="entry name" value="LRR_TYP"/>
    <property type="match status" value="6"/>
</dbReference>
<evidence type="ECO:0000313" key="10">
    <source>
        <dbReference type="Ensembl" id="ENSGALP00010023074.1"/>
    </source>
</evidence>
<feature type="compositionally biased region" description="Polar residues" evidence="6">
    <location>
        <begin position="1139"/>
        <end position="1169"/>
    </location>
</feature>
<keyword evidence="1" id="KW-0433">Leucine-rich repeat</keyword>
<dbReference type="PROSITE" id="PS50835">
    <property type="entry name" value="IG_LIKE"/>
    <property type="match status" value="1"/>
</dbReference>
<dbReference type="SUPFAM" id="SSF48726">
    <property type="entry name" value="Immunoglobulin"/>
    <property type="match status" value="1"/>
</dbReference>
<feature type="region of interest" description="Disordered" evidence="6">
    <location>
        <begin position="524"/>
        <end position="683"/>
    </location>
</feature>
<dbReference type="KEGG" id="gga:422761"/>
<evidence type="ECO:0000256" key="4">
    <source>
        <dbReference type="ARBA" id="ARBA00023157"/>
    </source>
</evidence>
<dbReference type="CDD" id="cd00096">
    <property type="entry name" value="Ig"/>
    <property type="match status" value="1"/>
</dbReference>
<feature type="region of interest" description="Disordered" evidence="6">
    <location>
        <begin position="1117"/>
        <end position="1192"/>
    </location>
</feature>
<feature type="domain" description="Ig-like" evidence="9">
    <location>
        <begin position="294"/>
        <end position="377"/>
    </location>
</feature>
<evidence type="ECO:0000256" key="6">
    <source>
        <dbReference type="SAM" id="MobiDB-lite"/>
    </source>
</evidence>
<dbReference type="InterPro" id="IPR003599">
    <property type="entry name" value="Ig_sub"/>
</dbReference>
<evidence type="ECO:0000256" key="8">
    <source>
        <dbReference type="SAM" id="SignalP"/>
    </source>
</evidence>
<feature type="region of interest" description="Disordered" evidence="6">
    <location>
        <begin position="853"/>
        <end position="881"/>
    </location>
</feature>
<dbReference type="InterPro" id="IPR013151">
    <property type="entry name" value="Immunoglobulin_dom"/>
</dbReference>
<feature type="transmembrane region" description="Helical" evidence="7">
    <location>
        <begin position="422"/>
        <end position="444"/>
    </location>
</feature>
<keyword evidence="7" id="KW-1133">Transmembrane helix</keyword>
<keyword evidence="7" id="KW-0472">Membrane</keyword>
<evidence type="ECO:0000256" key="1">
    <source>
        <dbReference type="ARBA" id="ARBA00022614"/>
    </source>
</evidence>
<dbReference type="Pfam" id="PF13855">
    <property type="entry name" value="LRR_8"/>
    <property type="match status" value="2"/>
</dbReference>
<feature type="compositionally biased region" description="Acidic residues" evidence="6">
    <location>
        <begin position="963"/>
        <end position="975"/>
    </location>
</feature>
<dbReference type="Gene3D" id="3.80.10.10">
    <property type="entry name" value="Ribonuclease Inhibitor"/>
    <property type="match status" value="2"/>
</dbReference>
<proteinExistence type="predicted"/>
<evidence type="ECO:0000256" key="5">
    <source>
        <dbReference type="ARBA" id="ARBA00023319"/>
    </source>
</evidence>
<feature type="region of interest" description="Disordered" evidence="6">
    <location>
        <begin position="1012"/>
        <end position="1085"/>
    </location>
</feature>
<dbReference type="RefSeq" id="XP_004936089.2">
    <property type="nucleotide sequence ID" value="XM_004936032.5"/>
</dbReference>
<keyword evidence="4" id="KW-1015">Disulfide bond</keyword>
<evidence type="ECO:0000256" key="7">
    <source>
        <dbReference type="SAM" id="Phobius"/>
    </source>
</evidence>
<dbReference type="InterPro" id="IPR032675">
    <property type="entry name" value="LRR_dom_sf"/>
</dbReference>
<dbReference type="SMART" id="SM00409">
    <property type="entry name" value="IG"/>
    <property type="match status" value="1"/>
</dbReference>
<feature type="region of interest" description="Disordered" evidence="6">
    <location>
        <begin position="946"/>
        <end position="997"/>
    </location>
</feature>
<feature type="compositionally biased region" description="Low complexity" evidence="6">
    <location>
        <begin position="1127"/>
        <end position="1137"/>
    </location>
</feature>
<organism evidence="10 11">
    <name type="scientific">Gallus gallus</name>
    <name type="common">Chicken</name>
    <dbReference type="NCBI Taxonomy" id="9031"/>
    <lineage>
        <taxon>Eukaryota</taxon>
        <taxon>Metazoa</taxon>
        <taxon>Chordata</taxon>
        <taxon>Craniata</taxon>
        <taxon>Vertebrata</taxon>
        <taxon>Euteleostomi</taxon>
        <taxon>Archelosauria</taxon>
        <taxon>Archosauria</taxon>
        <taxon>Dinosauria</taxon>
        <taxon>Saurischia</taxon>
        <taxon>Theropoda</taxon>
        <taxon>Coelurosauria</taxon>
        <taxon>Aves</taxon>
        <taxon>Neognathae</taxon>
        <taxon>Galloanserae</taxon>
        <taxon>Galliformes</taxon>
        <taxon>Phasianidae</taxon>
        <taxon>Phasianinae</taxon>
        <taxon>Gallus</taxon>
    </lineage>
</organism>
<evidence type="ECO:0000256" key="2">
    <source>
        <dbReference type="ARBA" id="ARBA00022729"/>
    </source>
</evidence>
<dbReference type="InterPro" id="IPR001611">
    <property type="entry name" value="Leu-rich_rpt"/>
</dbReference>
<dbReference type="Gene3D" id="2.60.40.10">
    <property type="entry name" value="Immunoglobulins"/>
    <property type="match status" value="1"/>
</dbReference>
<dbReference type="PROSITE" id="PS51450">
    <property type="entry name" value="LRR"/>
    <property type="match status" value="1"/>
</dbReference>
<dbReference type="InterPro" id="IPR036179">
    <property type="entry name" value="Ig-like_dom_sf"/>
</dbReference>
<evidence type="ECO:0000256" key="3">
    <source>
        <dbReference type="ARBA" id="ARBA00022737"/>
    </source>
</evidence>
<keyword evidence="3" id="KW-0677">Repeat</keyword>
<dbReference type="SMR" id="A0A8V0YPY4"/>
<dbReference type="InterPro" id="IPR013783">
    <property type="entry name" value="Ig-like_fold"/>
</dbReference>
<feature type="compositionally biased region" description="Polar residues" evidence="6">
    <location>
        <begin position="525"/>
        <end position="538"/>
    </location>
</feature>
<dbReference type="GeneTree" id="ENSGT00390000014817"/>
<reference evidence="10" key="1">
    <citation type="submission" date="2020-11" db="EMBL/GenBank/DDBJ databases">
        <title>Gallus gallus (Chicken) genome, bGalGal1, GRCg7b, maternal haplotype autosomes + Z &amp; W.</title>
        <authorList>
            <person name="Warren W."/>
            <person name="Formenti G."/>
            <person name="Fedrigo O."/>
            <person name="Haase B."/>
            <person name="Mountcastle J."/>
            <person name="Balacco J."/>
            <person name="Tracey A."/>
            <person name="Schneider V."/>
            <person name="Okimoto R."/>
            <person name="Cheng H."/>
            <person name="Hawken R."/>
            <person name="Howe K."/>
            <person name="Jarvis E.D."/>
        </authorList>
    </citation>
    <scope>NUCLEOTIDE SEQUENCE [LARGE SCALE GENOMIC DNA]</scope>
    <source>
        <strain evidence="10">Broiler</strain>
    </source>
</reference>
<protein>
    <submittedName>
        <fullName evidence="10">Leucine rich repeat containing 66</fullName>
    </submittedName>
</protein>
<feature type="compositionally biased region" description="Polar residues" evidence="6">
    <location>
        <begin position="803"/>
        <end position="812"/>
    </location>
</feature>
<keyword evidence="2 8" id="KW-0732">Signal</keyword>
<dbReference type="GeneID" id="422761"/>
<feature type="compositionally biased region" description="Low complexity" evidence="6">
    <location>
        <begin position="862"/>
        <end position="874"/>
    </location>
</feature>
<feature type="signal peptide" evidence="8">
    <location>
        <begin position="1"/>
        <end position="22"/>
    </location>
</feature>